<evidence type="ECO:0000313" key="2">
    <source>
        <dbReference type="Proteomes" id="UP000271162"/>
    </source>
</evidence>
<dbReference type="PANTHER" id="PTHR21037">
    <property type="entry name" value="39S RIBOSOMAL PROTEIN L14, MITOCHONDRIAL"/>
    <property type="match status" value="1"/>
</dbReference>
<dbReference type="AlphaFoldDB" id="A0A0N4YUC1"/>
<dbReference type="Proteomes" id="UP000271162">
    <property type="component" value="Unassembled WGS sequence"/>
</dbReference>
<name>A0A0N4YUC1_NIPBR</name>
<accession>A0A0N4YUC1</accession>
<evidence type="ECO:0000313" key="1">
    <source>
        <dbReference type="EMBL" id="VDL84584.1"/>
    </source>
</evidence>
<reference evidence="1 2" key="2">
    <citation type="submission" date="2018-11" db="EMBL/GenBank/DDBJ databases">
        <authorList>
            <consortium name="Pathogen Informatics"/>
        </authorList>
    </citation>
    <scope>NUCLEOTIDE SEQUENCE [LARGE SCALE GENOMIC DNA]</scope>
</reference>
<organism evidence="3">
    <name type="scientific">Nippostrongylus brasiliensis</name>
    <name type="common">Rat hookworm</name>
    <dbReference type="NCBI Taxonomy" id="27835"/>
    <lineage>
        <taxon>Eukaryota</taxon>
        <taxon>Metazoa</taxon>
        <taxon>Ecdysozoa</taxon>
        <taxon>Nematoda</taxon>
        <taxon>Chromadorea</taxon>
        <taxon>Rhabditida</taxon>
        <taxon>Rhabditina</taxon>
        <taxon>Rhabditomorpha</taxon>
        <taxon>Strongyloidea</taxon>
        <taxon>Heligmosomidae</taxon>
        <taxon>Nippostrongylus</taxon>
    </lineage>
</organism>
<gene>
    <name evidence="1" type="ORF">NBR_LOCUS20846</name>
</gene>
<dbReference type="InterPro" id="IPR040807">
    <property type="entry name" value="DUF5522"/>
</dbReference>
<dbReference type="WBParaSite" id="NBR_0002084301-mRNA-1">
    <property type="protein sequence ID" value="NBR_0002084301-mRNA-1"/>
    <property type="gene ID" value="NBR_0002084301"/>
</dbReference>
<proteinExistence type="predicted"/>
<dbReference type="PANTHER" id="PTHR21037:SF2">
    <property type="entry name" value="SIMILAR TO NOVEL PROTEIN"/>
    <property type="match status" value="1"/>
</dbReference>
<protein>
    <submittedName>
        <fullName evidence="3">CX domain-containing protein</fullName>
    </submittedName>
</protein>
<sequence length="170" mass="19430">MDLARRMVQCGSITTRTLDRIYNSSVTLVQIASRRWRPQPILRRRLCTKTAGTNSDAKGFELVFLESGEQVANDALFEASMKKSSVPWKDYSRLMKDEKSIYMAHLNAVENRKLLYKDPTTGYIVFSVSQHLHKGSCCGNGCRHCPYGLENCADFVKKKFKWNGAYYVQS</sequence>
<dbReference type="EMBL" id="UYSL01025587">
    <property type="protein sequence ID" value="VDL84584.1"/>
    <property type="molecule type" value="Genomic_DNA"/>
</dbReference>
<dbReference type="Pfam" id="PF17653">
    <property type="entry name" value="DUF5522"/>
    <property type="match status" value="1"/>
</dbReference>
<keyword evidence="2" id="KW-1185">Reference proteome</keyword>
<reference evidence="3" key="1">
    <citation type="submission" date="2017-02" db="UniProtKB">
        <authorList>
            <consortium name="WormBaseParasite"/>
        </authorList>
    </citation>
    <scope>IDENTIFICATION</scope>
</reference>
<evidence type="ECO:0000313" key="3">
    <source>
        <dbReference type="WBParaSite" id="NBR_0002084301-mRNA-1"/>
    </source>
</evidence>